<comment type="subcellular location">
    <subcellularLocation>
        <location evidence="1">Cell inner membrane</location>
        <topology evidence="1">Multi-pass membrane protein</topology>
    </subcellularLocation>
</comment>
<gene>
    <name evidence="4" type="primary">yfcJ_2</name>
    <name evidence="4" type="ORF">NCTC8261_02290</name>
</gene>
<evidence type="ECO:0000313" key="5">
    <source>
        <dbReference type="Proteomes" id="UP000254712"/>
    </source>
</evidence>
<name>A0A379WQL7_SALET</name>
<accession>A0A379WQL7</accession>
<evidence type="ECO:0000256" key="2">
    <source>
        <dbReference type="ARBA" id="ARBA00022519"/>
    </source>
</evidence>
<evidence type="ECO:0000256" key="1">
    <source>
        <dbReference type="ARBA" id="ARBA00004429"/>
    </source>
</evidence>
<dbReference type="EMBL" id="UGXT01000002">
    <property type="protein sequence ID" value="SUH36041.1"/>
    <property type="molecule type" value="Genomic_DNA"/>
</dbReference>
<dbReference type="InterPro" id="IPR036259">
    <property type="entry name" value="MFS_trans_sf"/>
</dbReference>
<keyword evidence="2" id="KW-1003">Cell membrane</keyword>
<dbReference type="Proteomes" id="UP000254712">
    <property type="component" value="Unassembled WGS sequence"/>
</dbReference>
<dbReference type="AlphaFoldDB" id="A0A379WQL7"/>
<feature type="transmembrane region" description="Helical" evidence="3">
    <location>
        <begin position="120"/>
        <end position="141"/>
    </location>
</feature>
<feature type="transmembrane region" description="Helical" evidence="3">
    <location>
        <begin position="52"/>
        <end position="77"/>
    </location>
</feature>
<keyword evidence="3 4" id="KW-0812">Transmembrane</keyword>
<evidence type="ECO:0000313" key="4">
    <source>
        <dbReference type="EMBL" id="SUH36041.1"/>
    </source>
</evidence>
<keyword evidence="3" id="KW-1133">Transmembrane helix</keyword>
<sequence>MPVSAPVKFALLIVGRLILGFGESQLLTGTLTWGLGLVGPTRSGKVMSWNGMAIYGALAAGAPLGLLIHSHFGFAALAGRRWFYRCWPGHSTAPCVKCPAYTGERPSLWSVVGLIWKPGLGLALQGVGFAVIGTFISLYFVSNGWTMADSP</sequence>
<dbReference type="SUPFAM" id="SSF103473">
    <property type="entry name" value="MFS general substrate transporter"/>
    <property type="match status" value="1"/>
</dbReference>
<keyword evidence="3" id="KW-0472">Membrane</keyword>
<protein>
    <submittedName>
        <fullName evidence="4">Transmembrane transporter</fullName>
    </submittedName>
</protein>
<reference evidence="4 5" key="1">
    <citation type="submission" date="2018-06" db="EMBL/GenBank/DDBJ databases">
        <authorList>
            <consortium name="Pathogen Informatics"/>
            <person name="Doyle S."/>
        </authorList>
    </citation>
    <scope>NUCLEOTIDE SEQUENCE [LARGE SCALE GENOMIC DNA]</scope>
    <source>
        <strain evidence="4 5">NCTC8261</strain>
    </source>
</reference>
<evidence type="ECO:0000256" key="3">
    <source>
        <dbReference type="SAM" id="Phobius"/>
    </source>
</evidence>
<proteinExistence type="predicted"/>
<keyword evidence="2" id="KW-0997">Cell inner membrane</keyword>
<dbReference type="GO" id="GO:0005886">
    <property type="term" value="C:plasma membrane"/>
    <property type="evidence" value="ECO:0007669"/>
    <property type="project" value="UniProtKB-SubCell"/>
</dbReference>
<organism evidence="4 5">
    <name type="scientific">Salmonella enterica I</name>
    <dbReference type="NCBI Taxonomy" id="59201"/>
    <lineage>
        <taxon>Bacteria</taxon>
        <taxon>Pseudomonadati</taxon>
        <taxon>Pseudomonadota</taxon>
        <taxon>Gammaproteobacteria</taxon>
        <taxon>Enterobacterales</taxon>
        <taxon>Enterobacteriaceae</taxon>
        <taxon>Salmonella</taxon>
    </lineage>
</organism>